<dbReference type="Gene3D" id="3.30.420.360">
    <property type="match status" value="1"/>
</dbReference>
<evidence type="ECO:0000259" key="10">
    <source>
        <dbReference type="PROSITE" id="PS51160"/>
    </source>
</evidence>
<dbReference type="UniPathway" id="UPA00335"/>
<dbReference type="InterPro" id="IPR041440">
    <property type="entry name" value="HypF_C"/>
</dbReference>
<dbReference type="InterPro" id="IPR051060">
    <property type="entry name" value="Carbamoyltrans_HypF-like"/>
</dbReference>
<evidence type="ECO:0000256" key="3">
    <source>
        <dbReference type="ARBA" id="ARBA00022598"/>
    </source>
</evidence>
<proteinExistence type="inferred from homology"/>
<dbReference type="Pfam" id="PF01300">
    <property type="entry name" value="Sua5_yciO_yrdC"/>
    <property type="match status" value="1"/>
</dbReference>
<keyword evidence="3" id="KW-0436">Ligase</keyword>
<dbReference type="AlphaFoldDB" id="A0A0S8G9Z2"/>
<dbReference type="GO" id="GO:0003725">
    <property type="term" value="F:double-stranded RNA binding"/>
    <property type="evidence" value="ECO:0007669"/>
    <property type="project" value="InterPro"/>
</dbReference>
<evidence type="ECO:0000256" key="8">
    <source>
        <dbReference type="PIRNR" id="PIRNR006256"/>
    </source>
</evidence>
<accession>A0A0S8G9Z2</accession>
<dbReference type="GO" id="GO:0008270">
    <property type="term" value="F:zinc ion binding"/>
    <property type="evidence" value="ECO:0007669"/>
    <property type="project" value="UniProtKB-KW"/>
</dbReference>
<dbReference type="InterPro" id="IPR001792">
    <property type="entry name" value="Acylphosphatase-like_dom"/>
</dbReference>
<evidence type="ECO:0000256" key="9">
    <source>
        <dbReference type="PROSITE-ProRule" id="PRU00520"/>
    </source>
</evidence>
<organism evidence="12 13">
    <name type="scientific">candidate division TA06 bacterium SM23_40</name>
    <dbReference type="NCBI Taxonomy" id="1703774"/>
    <lineage>
        <taxon>Bacteria</taxon>
        <taxon>Bacteria division TA06</taxon>
    </lineage>
</organism>
<dbReference type="InterPro" id="IPR011125">
    <property type="entry name" value="Znf_HypF"/>
</dbReference>
<dbReference type="PIRSF" id="PIRSF006256">
    <property type="entry name" value="CMPcnvr_hdrg_mat"/>
    <property type="match status" value="1"/>
</dbReference>
<dbReference type="PANTHER" id="PTHR42959">
    <property type="entry name" value="CARBAMOYLTRANSFERASE"/>
    <property type="match status" value="1"/>
</dbReference>
<dbReference type="GO" id="GO:0016874">
    <property type="term" value="F:ligase activity"/>
    <property type="evidence" value="ECO:0007669"/>
    <property type="project" value="UniProtKB-UniRule"/>
</dbReference>
<evidence type="ECO:0000256" key="7">
    <source>
        <dbReference type="ARBA" id="ARBA00048220"/>
    </source>
</evidence>
<dbReference type="Pfam" id="PF17788">
    <property type="entry name" value="HypF_C"/>
    <property type="match status" value="1"/>
</dbReference>
<reference evidence="12 13" key="1">
    <citation type="journal article" date="2015" name="Microbiome">
        <title>Genomic resolution of linkages in carbon, nitrogen, and sulfur cycling among widespread estuary sediment bacteria.</title>
        <authorList>
            <person name="Baker B.J."/>
            <person name="Lazar C.S."/>
            <person name="Teske A.P."/>
            <person name="Dick G.J."/>
        </authorList>
    </citation>
    <scope>NUCLEOTIDE SEQUENCE [LARGE SCALE GENOMIC DNA]</scope>
    <source>
        <strain evidence="12">SM23_40</strain>
    </source>
</reference>
<dbReference type="GO" id="GO:0016743">
    <property type="term" value="F:carboxyl- or carbamoyltransferase activity"/>
    <property type="evidence" value="ECO:0007669"/>
    <property type="project" value="UniProtKB-UniRule"/>
</dbReference>
<dbReference type="Pfam" id="PF22521">
    <property type="entry name" value="HypF_C_2"/>
    <property type="match status" value="1"/>
</dbReference>
<dbReference type="FunFam" id="3.30.420.40:FF:000124">
    <property type="entry name" value="Carbamoyltransferase HypF"/>
    <property type="match status" value="1"/>
</dbReference>
<dbReference type="GO" id="GO:0003998">
    <property type="term" value="F:acylphosphatase activity"/>
    <property type="evidence" value="ECO:0007669"/>
    <property type="project" value="UniProtKB-EC"/>
</dbReference>
<dbReference type="Gene3D" id="3.30.420.40">
    <property type="match status" value="1"/>
</dbReference>
<feature type="domain" description="Acylphosphatase-like" evidence="10">
    <location>
        <begin position="4"/>
        <end position="90"/>
    </location>
</feature>
<comment type="catalytic activity">
    <reaction evidence="9">
        <text>an acyl phosphate + H2O = a carboxylate + phosphate + H(+)</text>
        <dbReference type="Rhea" id="RHEA:14965"/>
        <dbReference type="ChEBI" id="CHEBI:15377"/>
        <dbReference type="ChEBI" id="CHEBI:15378"/>
        <dbReference type="ChEBI" id="CHEBI:29067"/>
        <dbReference type="ChEBI" id="CHEBI:43474"/>
        <dbReference type="ChEBI" id="CHEBI:59918"/>
        <dbReference type="EC" id="3.6.1.7"/>
    </reaction>
</comment>
<evidence type="ECO:0000256" key="4">
    <source>
        <dbReference type="ARBA" id="ARBA00022723"/>
    </source>
</evidence>
<dbReference type="Pfam" id="PF07503">
    <property type="entry name" value="zf-HYPF"/>
    <property type="match status" value="2"/>
</dbReference>
<dbReference type="Pfam" id="PF00708">
    <property type="entry name" value="Acylphosphatase"/>
    <property type="match status" value="1"/>
</dbReference>
<dbReference type="InterPro" id="IPR017968">
    <property type="entry name" value="Acylphosphatase_CS"/>
</dbReference>
<dbReference type="InterPro" id="IPR036046">
    <property type="entry name" value="Acylphosphatase-like_dom_sf"/>
</dbReference>
<keyword evidence="12" id="KW-0808">Transferase</keyword>
<dbReference type="EMBL" id="LJUI01000032">
    <property type="protein sequence ID" value="KPK69536.1"/>
    <property type="molecule type" value="Genomic_DNA"/>
</dbReference>
<dbReference type="EC" id="6.2.-.-" evidence="8"/>
<name>A0A0S8G9Z2_UNCT6</name>
<dbReference type="Gene3D" id="3.30.110.120">
    <property type="match status" value="1"/>
</dbReference>
<dbReference type="SUPFAM" id="SSF54975">
    <property type="entry name" value="Acylphosphatase/BLUF domain-like"/>
    <property type="match status" value="1"/>
</dbReference>
<gene>
    <name evidence="12" type="ORF">AMJ82_05300</name>
</gene>
<dbReference type="InterPro" id="IPR006070">
    <property type="entry name" value="Sua5-like_dom"/>
</dbReference>
<comment type="similarity">
    <text evidence="2 8">Belongs to the carbamoyltransferase HypF family.</text>
</comment>
<feature type="domain" description="YrdC-like" evidence="11">
    <location>
        <begin position="200"/>
        <end position="385"/>
    </location>
</feature>
<dbReference type="Gene3D" id="3.90.870.50">
    <property type="match status" value="1"/>
</dbReference>
<sequence length="762" mass="83746">MEQRLKIIVRGVVQGVGFRPFVYRLARSHDLGGYVANTDQGVTIEVQGEKARVAEFLDRLRTDHPPLAEITDVEIAELPLNSRKAFSIEGSTSVGEEEALVTPDVATCDDCLRELRDQDDRRYRYPFINCTNCGPRFTIIAHLPYDRPRTTMRAFRMCPACDAEYHDPADRRFHAQPNACPVCGPSLTYVAEDGSEVRGADPLAAAVDALRAGKVIAVKGLGGVHLACDARRDDVVARLRARKDREEKPLAIMVSGMEEVEALCEVCPEERALLVSPRRPIVLMRKRQGAEISDLVAPHQKYLGVMLPYTPLHHLLLRDSGMVLIMTSGNRSEEPIVHTNPGALDRLTSIADGFLLHDREIETRCDDSVTRVWRGKELIVRRSRGYAPLPIEMPVGCDRSILACGGELKNTFCLTRGSEAILSHHIGDLKEEPAFDSFVQGIEHLRRLFHIDVQVVTHDLHPDYLSTRYALSLEGVRNVGVQHHHAHVASCLAEHGRDEPVIGISFDGAGYGPDGTIWGGEFLIADLGGYERAGRLAHLSMPGGDRATEEPWRMALSLLYRVFGEDLPPLRCAAVRERERRGWPVLARMIDVGLRTPLTSSAGRLFDAVASLAGVRDYISYEGQAAIELEMAADEREPGAYSFGLSVEPGEDGKEVLVVDPEPMVHELVSDLLAGQEASIVAARFHRGLAQITGQTAQRIRDRGGPGTAVLTGGVFQNMFLCELVAGELEERGFEVLVHSRVPPNDGGISLGQAAVAAVRSR</sequence>
<feature type="active site" evidence="9">
    <location>
        <position position="37"/>
    </location>
</feature>
<dbReference type="GO" id="GO:0051604">
    <property type="term" value="P:protein maturation"/>
    <property type="evidence" value="ECO:0007669"/>
    <property type="project" value="TreeGrafter"/>
</dbReference>
<evidence type="ECO:0000313" key="13">
    <source>
        <dbReference type="Proteomes" id="UP000051717"/>
    </source>
</evidence>
<dbReference type="PANTHER" id="PTHR42959:SF1">
    <property type="entry name" value="CARBAMOYLTRANSFERASE HYPF"/>
    <property type="match status" value="1"/>
</dbReference>
<keyword evidence="9" id="KW-0378">Hydrolase</keyword>
<comment type="catalytic activity">
    <reaction evidence="7">
        <text>C-terminal L-cysteinyl-[HypE protein] + carbamoyl phosphate + ATP + H2O = C-terminal S-carboxamide-L-cysteinyl-[HypE protein] + AMP + phosphate + diphosphate + H(+)</text>
        <dbReference type="Rhea" id="RHEA:55636"/>
        <dbReference type="Rhea" id="RHEA-COMP:14247"/>
        <dbReference type="Rhea" id="RHEA-COMP:14392"/>
        <dbReference type="ChEBI" id="CHEBI:15377"/>
        <dbReference type="ChEBI" id="CHEBI:15378"/>
        <dbReference type="ChEBI" id="CHEBI:30616"/>
        <dbReference type="ChEBI" id="CHEBI:33019"/>
        <dbReference type="ChEBI" id="CHEBI:43474"/>
        <dbReference type="ChEBI" id="CHEBI:58228"/>
        <dbReference type="ChEBI" id="CHEBI:76913"/>
        <dbReference type="ChEBI" id="CHEBI:139126"/>
        <dbReference type="ChEBI" id="CHEBI:456215"/>
    </reaction>
</comment>
<evidence type="ECO:0000313" key="12">
    <source>
        <dbReference type="EMBL" id="KPK69536.1"/>
    </source>
</evidence>
<dbReference type="NCBIfam" id="TIGR00143">
    <property type="entry name" value="hypF"/>
    <property type="match status" value="1"/>
</dbReference>
<evidence type="ECO:0000256" key="5">
    <source>
        <dbReference type="ARBA" id="ARBA00022771"/>
    </source>
</evidence>
<dbReference type="SUPFAM" id="SSF55821">
    <property type="entry name" value="YrdC/RibB"/>
    <property type="match status" value="1"/>
</dbReference>
<dbReference type="InterPro" id="IPR055128">
    <property type="entry name" value="HypF_C_2"/>
</dbReference>
<comment type="caution">
    <text evidence="12">The sequence shown here is derived from an EMBL/GenBank/DDBJ whole genome shotgun (WGS) entry which is preliminary data.</text>
</comment>
<dbReference type="InterPro" id="IPR017945">
    <property type="entry name" value="DHBP_synth_RibB-like_a/b_dom"/>
</dbReference>
<comment type="pathway">
    <text evidence="1">Protein modification; [NiFe] hydrogenase maturation.</text>
</comment>
<dbReference type="PROSITE" id="PS51160">
    <property type="entry name" value="ACYLPHOSPHATASE_3"/>
    <property type="match status" value="1"/>
</dbReference>
<dbReference type="Proteomes" id="UP000051717">
    <property type="component" value="Unassembled WGS sequence"/>
</dbReference>
<evidence type="ECO:0000256" key="1">
    <source>
        <dbReference type="ARBA" id="ARBA00004711"/>
    </source>
</evidence>
<dbReference type="PATRIC" id="fig|1703774.3.peg.1913"/>
<evidence type="ECO:0000259" key="11">
    <source>
        <dbReference type="PROSITE" id="PS51163"/>
    </source>
</evidence>
<protein>
    <recommendedName>
        <fullName evidence="8">Carbamoyltransferase</fullName>
        <ecNumber evidence="8">6.2.-.-</ecNumber>
    </recommendedName>
</protein>
<dbReference type="PROSITE" id="PS00150">
    <property type="entry name" value="ACYLPHOSPHATASE_1"/>
    <property type="match status" value="1"/>
</dbReference>
<dbReference type="InterPro" id="IPR004421">
    <property type="entry name" value="Carbamoyltransferase_HypF"/>
</dbReference>
<feature type="active site" evidence="9">
    <location>
        <position position="19"/>
    </location>
</feature>
<keyword evidence="4" id="KW-0479">Metal-binding</keyword>
<keyword evidence="5" id="KW-0863">Zinc-finger</keyword>
<evidence type="ECO:0000256" key="2">
    <source>
        <dbReference type="ARBA" id="ARBA00008097"/>
    </source>
</evidence>
<keyword evidence="6" id="KW-0862">Zinc</keyword>
<evidence type="ECO:0000256" key="6">
    <source>
        <dbReference type="ARBA" id="ARBA00022833"/>
    </source>
</evidence>
<dbReference type="PROSITE" id="PS51163">
    <property type="entry name" value="YRDC"/>
    <property type="match status" value="1"/>
</dbReference>